<dbReference type="SUPFAM" id="SSF47336">
    <property type="entry name" value="ACP-like"/>
    <property type="match status" value="1"/>
</dbReference>
<proteinExistence type="predicted"/>
<protein>
    <recommendedName>
        <fullName evidence="1">Carrier domain-containing protein</fullName>
    </recommendedName>
</protein>
<accession>A0A919KB65</accession>
<evidence type="ECO:0000313" key="2">
    <source>
        <dbReference type="EMBL" id="GIF02266.1"/>
    </source>
</evidence>
<dbReference type="RefSeq" id="WP_203791385.1">
    <property type="nucleotide sequence ID" value="NZ_BOMV01000127.1"/>
</dbReference>
<dbReference type="EMBL" id="BOMV01000127">
    <property type="protein sequence ID" value="GIF02266.1"/>
    <property type="molecule type" value="Genomic_DNA"/>
</dbReference>
<organism evidence="2 3">
    <name type="scientific">Paractinoplanes rishiriensis</name>
    <dbReference type="NCBI Taxonomy" id="1050105"/>
    <lineage>
        <taxon>Bacteria</taxon>
        <taxon>Bacillati</taxon>
        <taxon>Actinomycetota</taxon>
        <taxon>Actinomycetes</taxon>
        <taxon>Micromonosporales</taxon>
        <taxon>Micromonosporaceae</taxon>
        <taxon>Paractinoplanes</taxon>
    </lineage>
</organism>
<gene>
    <name evidence="2" type="ORF">Ari01nite_97300</name>
</gene>
<evidence type="ECO:0000259" key="1">
    <source>
        <dbReference type="PROSITE" id="PS50075"/>
    </source>
</evidence>
<dbReference type="InterPro" id="IPR009081">
    <property type="entry name" value="PP-bd_ACP"/>
</dbReference>
<evidence type="ECO:0000313" key="3">
    <source>
        <dbReference type="Proteomes" id="UP000636960"/>
    </source>
</evidence>
<dbReference type="PROSITE" id="PS50075">
    <property type="entry name" value="CARRIER"/>
    <property type="match status" value="1"/>
</dbReference>
<dbReference type="AlphaFoldDB" id="A0A919KB65"/>
<dbReference type="Gene3D" id="1.10.1200.10">
    <property type="entry name" value="ACP-like"/>
    <property type="match status" value="1"/>
</dbReference>
<name>A0A919KB65_9ACTN</name>
<comment type="caution">
    <text evidence="2">The sequence shown here is derived from an EMBL/GenBank/DDBJ whole genome shotgun (WGS) entry which is preliminary data.</text>
</comment>
<reference evidence="2" key="1">
    <citation type="submission" date="2021-01" db="EMBL/GenBank/DDBJ databases">
        <title>Whole genome shotgun sequence of Actinoplanes rishiriensis NBRC 108556.</title>
        <authorList>
            <person name="Komaki H."/>
            <person name="Tamura T."/>
        </authorList>
    </citation>
    <scope>NUCLEOTIDE SEQUENCE</scope>
    <source>
        <strain evidence="2">NBRC 108556</strain>
    </source>
</reference>
<dbReference type="Proteomes" id="UP000636960">
    <property type="component" value="Unassembled WGS sequence"/>
</dbReference>
<dbReference type="Pfam" id="PF00550">
    <property type="entry name" value="PP-binding"/>
    <property type="match status" value="1"/>
</dbReference>
<sequence>MTISRNTAATTPDLEELRTMIAEVIDVDVDEVTDEATFAEDLEVDSLLALELAVQLESRYGVKVADHEVSKFTDLRATHRLLSDKMAETP</sequence>
<feature type="domain" description="Carrier" evidence="1">
    <location>
        <begin position="11"/>
        <end position="86"/>
    </location>
</feature>
<keyword evidence="3" id="KW-1185">Reference proteome</keyword>
<dbReference type="InterPro" id="IPR036736">
    <property type="entry name" value="ACP-like_sf"/>
</dbReference>